<dbReference type="GeneID" id="110689934"/>
<dbReference type="Proteomes" id="UP000596660">
    <property type="component" value="Unplaced"/>
</dbReference>
<dbReference type="OrthoDB" id="841681at2759"/>
<dbReference type="OMA" id="CQDLPEH"/>
<evidence type="ECO:0000256" key="1">
    <source>
        <dbReference type="ARBA" id="ARBA00022729"/>
    </source>
</evidence>
<dbReference type="PANTHER" id="PTHR31080">
    <property type="entry name" value="PECTINESTERASE INHIBITOR-LIKE"/>
    <property type="match status" value="1"/>
</dbReference>
<dbReference type="Gramene" id="AUR62025555-RA">
    <property type="protein sequence ID" value="AUR62025555-RA:cds"/>
    <property type="gene ID" value="AUR62025555"/>
</dbReference>
<dbReference type="Pfam" id="PF04043">
    <property type="entry name" value="PMEI"/>
    <property type="match status" value="1"/>
</dbReference>
<reference evidence="4" key="1">
    <citation type="journal article" date="2017" name="Nature">
        <title>The genome of Chenopodium quinoa.</title>
        <authorList>
            <person name="Jarvis D.E."/>
            <person name="Ho Y.S."/>
            <person name="Lightfoot D.J."/>
            <person name="Schmoeckel S.M."/>
            <person name="Li B."/>
            <person name="Borm T.J.A."/>
            <person name="Ohyanagi H."/>
            <person name="Mineta K."/>
            <person name="Michell C.T."/>
            <person name="Saber N."/>
            <person name="Kharbatia N.M."/>
            <person name="Rupper R.R."/>
            <person name="Sharp A.R."/>
            <person name="Dally N."/>
            <person name="Boughton B.A."/>
            <person name="Woo Y.H."/>
            <person name="Gao G."/>
            <person name="Schijlen E.G.W.M."/>
            <person name="Guo X."/>
            <person name="Momin A.A."/>
            <person name="Negrao S."/>
            <person name="Al-Babili S."/>
            <person name="Gehring C."/>
            <person name="Roessner U."/>
            <person name="Jung C."/>
            <person name="Murphy K."/>
            <person name="Arold S.T."/>
            <person name="Gojobori T."/>
            <person name="van der Linden C.G."/>
            <person name="van Loo E.N."/>
            <person name="Jellen E.N."/>
            <person name="Maughan P.J."/>
            <person name="Tester M."/>
        </authorList>
    </citation>
    <scope>NUCLEOTIDE SEQUENCE [LARGE SCALE GENOMIC DNA]</scope>
    <source>
        <strain evidence="4">cv. PI 614886</strain>
    </source>
</reference>
<dbReference type="SMART" id="SM00856">
    <property type="entry name" value="PMEI"/>
    <property type="match status" value="1"/>
</dbReference>
<name>A0A803M9H9_CHEQI</name>
<keyword evidence="5" id="KW-1185">Reference proteome</keyword>
<keyword evidence="1 2" id="KW-0732">Signal</keyword>
<feature type="chain" id="PRO_5030989962" description="Pectinesterase inhibitor domain-containing protein" evidence="2">
    <location>
        <begin position="20"/>
        <end position="197"/>
    </location>
</feature>
<feature type="domain" description="Pectinesterase inhibitor" evidence="3">
    <location>
        <begin position="43"/>
        <end position="189"/>
    </location>
</feature>
<dbReference type="KEGG" id="cqi:110689934"/>
<evidence type="ECO:0000259" key="3">
    <source>
        <dbReference type="SMART" id="SM00856"/>
    </source>
</evidence>
<dbReference type="InterPro" id="IPR035513">
    <property type="entry name" value="Invertase/methylesterase_inhib"/>
</dbReference>
<dbReference type="EnsemblPlants" id="AUR62025555-RA">
    <property type="protein sequence ID" value="AUR62025555-RA:cds"/>
    <property type="gene ID" value="AUR62025555"/>
</dbReference>
<dbReference type="PANTHER" id="PTHR31080:SF296">
    <property type="entry name" value="OS05G0360900 PROTEIN"/>
    <property type="match status" value="1"/>
</dbReference>
<accession>A0A803M9H9</accession>
<evidence type="ECO:0000313" key="5">
    <source>
        <dbReference type="Proteomes" id="UP000596660"/>
    </source>
</evidence>
<dbReference type="GO" id="GO:0004857">
    <property type="term" value="F:enzyme inhibitor activity"/>
    <property type="evidence" value="ECO:0007669"/>
    <property type="project" value="InterPro"/>
</dbReference>
<feature type="signal peptide" evidence="2">
    <location>
        <begin position="1"/>
        <end position="19"/>
    </location>
</feature>
<dbReference type="NCBIfam" id="TIGR01614">
    <property type="entry name" value="PME_inhib"/>
    <property type="match status" value="1"/>
</dbReference>
<reference evidence="4" key="2">
    <citation type="submission" date="2021-03" db="UniProtKB">
        <authorList>
            <consortium name="EnsemblPlants"/>
        </authorList>
    </citation>
    <scope>IDENTIFICATION</scope>
</reference>
<gene>
    <name evidence="4" type="primary">LOC110689934</name>
</gene>
<dbReference type="SUPFAM" id="SSF101148">
    <property type="entry name" value="Plant invertase/pectin methylesterase inhibitor"/>
    <property type="match status" value="1"/>
</dbReference>
<dbReference type="AlphaFoldDB" id="A0A803M9H9"/>
<proteinExistence type="predicted"/>
<sequence>MERVFLMLLLPLTIGLILQQNVAIALKVRGGVPTASPTNKGNAPNPLIEKACANAQYKQSCTQTLKSQPESETADMKKLAFLSLNKTKSLGSEIAAWVGDKLEDQESMGPGIEQALTDCNDQYTDAMAQLEDSLVAFFSNAYKDVNTWMTTAMNNANSCEDSLQKGNAVDVMGDKNKVFAQHCSNALAVVNALAQKQ</sequence>
<evidence type="ECO:0000256" key="2">
    <source>
        <dbReference type="SAM" id="SignalP"/>
    </source>
</evidence>
<dbReference type="InterPro" id="IPR006501">
    <property type="entry name" value="Pectinesterase_inhib_dom"/>
</dbReference>
<dbReference type="RefSeq" id="XP_021722451.1">
    <property type="nucleotide sequence ID" value="XM_021866759.1"/>
</dbReference>
<dbReference type="Gene3D" id="1.20.140.40">
    <property type="entry name" value="Invertase/pectin methylesterase inhibitor family protein"/>
    <property type="match status" value="1"/>
</dbReference>
<dbReference type="InterPro" id="IPR051955">
    <property type="entry name" value="PME_Inhibitor"/>
</dbReference>
<protein>
    <recommendedName>
        <fullName evidence="3">Pectinesterase inhibitor domain-containing protein</fullName>
    </recommendedName>
</protein>
<dbReference type="CDD" id="cd15801">
    <property type="entry name" value="PMEI-like_1"/>
    <property type="match status" value="1"/>
</dbReference>
<evidence type="ECO:0000313" key="4">
    <source>
        <dbReference type="EnsemblPlants" id="AUR62025555-RA:cds"/>
    </source>
</evidence>
<organism evidence="4 5">
    <name type="scientific">Chenopodium quinoa</name>
    <name type="common">Quinoa</name>
    <dbReference type="NCBI Taxonomy" id="63459"/>
    <lineage>
        <taxon>Eukaryota</taxon>
        <taxon>Viridiplantae</taxon>
        <taxon>Streptophyta</taxon>
        <taxon>Embryophyta</taxon>
        <taxon>Tracheophyta</taxon>
        <taxon>Spermatophyta</taxon>
        <taxon>Magnoliopsida</taxon>
        <taxon>eudicotyledons</taxon>
        <taxon>Gunneridae</taxon>
        <taxon>Pentapetalae</taxon>
        <taxon>Caryophyllales</taxon>
        <taxon>Chenopodiaceae</taxon>
        <taxon>Chenopodioideae</taxon>
        <taxon>Atripliceae</taxon>
        <taxon>Chenopodium</taxon>
    </lineage>
</organism>